<dbReference type="InterPro" id="IPR015424">
    <property type="entry name" value="PyrdxlP-dep_Trfase"/>
</dbReference>
<evidence type="ECO:0000259" key="2">
    <source>
        <dbReference type="Pfam" id="PF00155"/>
    </source>
</evidence>
<gene>
    <name evidence="3" type="ORF">CRH09_07630</name>
</gene>
<dbReference type="SUPFAM" id="SSF53383">
    <property type="entry name" value="PLP-dependent transferases"/>
    <property type="match status" value="1"/>
</dbReference>
<proteinExistence type="predicted"/>
<dbReference type="EMBL" id="CP023778">
    <property type="protein sequence ID" value="ATL66099.1"/>
    <property type="molecule type" value="Genomic_DNA"/>
</dbReference>
<dbReference type="PANTHER" id="PTHR43795:SF2">
    <property type="entry name" value="BIFUNCTIONAL ASPARTATE AMINOTRANSFERASE AND GLUTAMATE_ASPARTATE-PREPHENATE AMINOTRANSFERASE"/>
    <property type="match status" value="1"/>
</dbReference>
<feature type="domain" description="Aminotransferase class I/classII large" evidence="2">
    <location>
        <begin position="117"/>
        <end position="387"/>
    </location>
</feature>
<evidence type="ECO:0000313" key="3">
    <source>
        <dbReference type="EMBL" id="ATL66099.1"/>
    </source>
</evidence>
<dbReference type="InterPro" id="IPR050478">
    <property type="entry name" value="Ethylene_sulfur-biosynth"/>
</dbReference>
<dbReference type="InterPro" id="IPR004839">
    <property type="entry name" value="Aminotransferase_I/II_large"/>
</dbReference>
<sequence>MGGRAAVSCGSVVERSELTALTRRSEARKRLVRRLLRLLGEDFAGTAGRRYEGLLDVYHGETGLRIDPAAAAALDRAWRKILRADPPPDYPAGAAYDKCQPLVLRELAAERMFDRFFAPAAGVPGVRVRADEVVVCPYSSTVLLEEAVATLAWPGGVIVCPEGFYKSASIHVEKCGARIVTCPATVDDAFAIDPESLARCLAVHRARGDLCGVLLTLPGNPVVAHYSRHQMAVIARVLAAAEVPIICDMAFDRMLAAHIPIAAMMADTARGPVRLYDRVLTITGNSKGYNAVGPCKFGAACTGDAEWLARIRERLTVTFQRESTHLARVLLEHTPRTYFRHNRRIMREQLDRALDLTAGINHRAGAKLVRPLGSAQGMFLTVLFDPDLLVAAGVGSGAELEDLLLAGAGIDSVALDRTGSSRLGVRLNVLAPRKAPGYEDRGLIEELFDRLDELLRELVSGRGYAEILAERGLLPLNSSVAQ</sequence>
<protein>
    <recommendedName>
        <fullName evidence="2">Aminotransferase class I/classII large domain-containing protein</fullName>
    </recommendedName>
</protein>
<dbReference type="PANTHER" id="PTHR43795">
    <property type="entry name" value="BIFUNCTIONAL ASPARTATE AMINOTRANSFERASE AND GLUTAMATE/ASPARTATE-PREPHENATE AMINOTRANSFERASE-RELATED"/>
    <property type="match status" value="1"/>
</dbReference>
<reference evidence="3 4" key="1">
    <citation type="submission" date="2017-10" db="EMBL/GenBank/DDBJ databases">
        <title>Comparative genomics between pathogenic Norcardia.</title>
        <authorList>
            <person name="Zeng L."/>
        </authorList>
    </citation>
    <scope>NUCLEOTIDE SEQUENCE [LARGE SCALE GENOMIC DNA]</scope>
    <source>
        <strain evidence="3 4">NC_YFY_NT001</strain>
    </source>
</reference>
<dbReference type="GO" id="GO:0030170">
    <property type="term" value="F:pyridoxal phosphate binding"/>
    <property type="evidence" value="ECO:0007669"/>
    <property type="project" value="InterPro"/>
</dbReference>
<organism evidence="3 4">
    <name type="scientific">Nocardia terpenica</name>
    <dbReference type="NCBI Taxonomy" id="455432"/>
    <lineage>
        <taxon>Bacteria</taxon>
        <taxon>Bacillati</taxon>
        <taxon>Actinomycetota</taxon>
        <taxon>Actinomycetes</taxon>
        <taxon>Mycobacteriales</taxon>
        <taxon>Nocardiaceae</taxon>
        <taxon>Nocardia</taxon>
    </lineage>
</organism>
<dbReference type="Pfam" id="PF00155">
    <property type="entry name" value="Aminotran_1_2"/>
    <property type="match status" value="1"/>
</dbReference>
<dbReference type="Gene3D" id="3.40.640.10">
    <property type="entry name" value="Type I PLP-dependent aspartate aminotransferase-like (Major domain)"/>
    <property type="match status" value="1"/>
</dbReference>
<dbReference type="Proteomes" id="UP000221961">
    <property type="component" value="Chromosome"/>
</dbReference>
<evidence type="ECO:0000256" key="1">
    <source>
        <dbReference type="ARBA" id="ARBA00022898"/>
    </source>
</evidence>
<keyword evidence="1" id="KW-0663">Pyridoxal phosphate</keyword>
<accession>A0A291RFL5</accession>
<name>A0A291RFL5_9NOCA</name>
<dbReference type="InterPro" id="IPR015421">
    <property type="entry name" value="PyrdxlP-dep_Trfase_major"/>
</dbReference>
<dbReference type="AlphaFoldDB" id="A0A291RFL5"/>
<evidence type="ECO:0000313" key="4">
    <source>
        <dbReference type="Proteomes" id="UP000221961"/>
    </source>
</evidence>
<dbReference type="KEGG" id="ntp:CRH09_07630"/>